<dbReference type="Proteomes" id="UP001501371">
    <property type="component" value="Unassembled WGS sequence"/>
</dbReference>
<dbReference type="Pfam" id="PF19054">
    <property type="entry name" value="DUF5753"/>
    <property type="match status" value="1"/>
</dbReference>
<dbReference type="SUPFAM" id="SSF47413">
    <property type="entry name" value="lambda repressor-like DNA-binding domains"/>
    <property type="match status" value="1"/>
</dbReference>
<dbReference type="InterPro" id="IPR043917">
    <property type="entry name" value="DUF5753"/>
</dbReference>
<dbReference type="CDD" id="cd00093">
    <property type="entry name" value="HTH_XRE"/>
    <property type="match status" value="1"/>
</dbReference>
<reference evidence="2 3" key="1">
    <citation type="journal article" date="2019" name="Int. J. Syst. Evol. Microbiol.">
        <title>The Global Catalogue of Microorganisms (GCM) 10K type strain sequencing project: providing services to taxonomists for standard genome sequencing and annotation.</title>
        <authorList>
            <consortium name="The Broad Institute Genomics Platform"/>
            <consortium name="The Broad Institute Genome Sequencing Center for Infectious Disease"/>
            <person name="Wu L."/>
            <person name="Ma J."/>
        </authorList>
    </citation>
    <scope>NUCLEOTIDE SEQUENCE [LARGE SCALE GENOMIC DNA]</scope>
    <source>
        <strain evidence="2 3">JCM 12696</strain>
    </source>
</reference>
<dbReference type="InterPro" id="IPR001387">
    <property type="entry name" value="Cro/C1-type_HTH"/>
</dbReference>
<name>A0ABN1UIE2_9ACTN</name>
<accession>A0ABN1UIE2</accession>
<dbReference type="EMBL" id="BAAAKV010000004">
    <property type="protein sequence ID" value="GAA1153306.1"/>
    <property type="molecule type" value="Genomic_DNA"/>
</dbReference>
<gene>
    <name evidence="2" type="ORF">GCM10009654_06080</name>
</gene>
<dbReference type="RefSeq" id="WP_344269713.1">
    <property type="nucleotide sequence ID" value="NZ_BAAAKV010000004.1"/>
</dbReference>
<comment type="caution">
    <text evidence="2">The sequence shown here is derived from an EMBL/GenBank/DDBJ whole genome shotgun (WGS) entry which is preliminary data.</text>
</comment>
<feature type="domain" description="HTH cro/C1-type" evidence="1">
    <location>
        <begin position="20"/>
        <end position="73"/>
    </location>
</feature>
<organism evidence="2 3">
    <name type="scientific">Streptomyces hebeiensis</name>
    <dbReference type="NCBI Taxonomy" id="229486"/>
    <lineage>
        <taxon>Bacteria</taxon>
        <taxon>Bacillati</taxon>
        <taxon>Actinomycetota</taxon>
        <taxon>Actinomycetes</taxon>
        <taxon>Kitasatosporales</taxon>
        <taxon>Streptomycetaceae</taxon>
        <taxon>Streptomyces</taxon>
    </lineage>
</organism>
<evidence type="ECO:0000313" key="3">
    <source>
        <dbReference type="Proteomes" id="UP001501371"/>
    </source>
</evidence>
<dbReference type="SMART" id="SM00530">
    <property type="entry name" value="HTH_XRE"/>
    <property type="match status" value="1"/>
</dbReference>
<dbReference type="InterPro" id="IPR010982">
    <property type="entry name" value="Lambda_DNA-bd_dom_sf"/>
</dbReference>
<dbReference type="PROSITE" id="PS50943">
    <property type="entry name" value="HTH_CROC1"/>
    <property type="match status" value="1"/>
</dbReference>
<evidence type="ECO:0000259" key="1">
    <source>
        <dbReference type="PROSITE" id="PS50943"/>
    </source>
</evidence>
<proteinExistence type="predicted"/>
<dbReference type="Gene3D" id="1.10.260.40">
    <property type="entry name" value="lambda repressor-like DNA-binding domains"/>
    <property type="match status" value="1"/>
</dbReference>
<evidence type="ECO:0000313" key="2">
    <source>
        <dbReference type="EMBL" id="GAA1153306.1"/>
    </source>
</evidence>
<keyword evidence="3" id="KW-1185">Reference proteome</keyword>
<sequence length="301" mass="33222">MQPKPLDTSPSVHALLGAELKYHREKEGMSQGEVGHRLFVTGAFVGMLEAGTRKIRPEIAPRLDDLFDTGGFFFRNCDALKKLRQPDQSIEAAKAEQTAKRIQEYAPQVIPGILRTKAYAQAVLHSGLPTAAEDAIKDLLTPVLERAKMLQDATGPAVWTVLDEAVLRRMIGSPAVMAEALRHIATLMRRRRIIAQVLPFAADGHPAVEGALKLMTFSNAPTLAYLKCFASGQLLDDPETVAQYELAYSLIAASSLSPPDSLDLIESMAEHYDLKSRRTYSLSPVLLRQFEHLEQQPRISP</sequence>
<protein>
    <submittedName>
        <fullName evidence="2">Helix-turn-helix transcriptional regulator</fullName>
    </submittedName>
</protein>